<comment type="catalytic activity">
    <reaction evidence="1">
        <text>O-phospho-L-threonyl-[protein] + H2O = L-threonyl-[protein] + phosphate</text>
        <dbReference type="Rhea" id="RHEA:47004"/>
        <dbReference type="Rhea" id="RHEA-COMP:11060"/>
        <dbReference type="Rhea" id="RHEA-COMP:11605"/>
        <dbReference type="ChEBI" id="CHEBI:15377"/>
        <dbReference type="ChEBI" id="CHEBI:30013"/>
        <dbReference type="ChEBI" id="CHEBI:43474"/>
        <dbReference type="ChEBI" id="CHEBI:61977"/>
        <dbReference type="EC" id="3.1.3.16"/>
    </reaction>
</comment>
<dbReference type="EC" id="3.1.3.16" evidence="1"/>
<comment type="caution">
    <text evidence="4">The sequence shown here is derived from an EMBL/GenBank/DDBJ whole genome shotgun (WGS) entry which is preliminary data.</text>
</comment>
<proteinExistence type="inferred from homology"/>
<accession>A0AA36H3G4</accession>
<evidence type="ECO:0000313" key="5">
    <source>
        <dbReference type="Proteomes" id="UP001176961"/>
    </source>
</evidence>
<dbReference type="PANTHER" id="PTHR11668">
    <property type="entry name" value="SERINE/THREONINE PROTEIN PHOSPHATASE"/>
    <property type="match status" value="1"/>
</dbReference>
<dbReference type="FunFam" id="3.60.21.10:FF:000098">
    <property type="entry name" value="Serine/threonine-protein phosphatase"/>
    <property type="match status" value="1"/>
</dbReference>
<keyword evidence="5" id="KW-1185">Reference proteome</keyword>
<dbReference type="Gene3D" id="3.60.21.10">
    <property type="match status" value="1"/>
</dbReference>
<dbReference type="SMART" id="SM00156">
    <property type="entry name" value="PP2Ac"/>
    <property type="match status" value="1"/>
</dbReference>
<protein>
    <recommendedName>
        <fullName evidence="1">Serine/threonine-protein phosphatase</fullName>
        <ecNumber evidence="1">3.1.3.16</ecNumber>
    </recommendedName>
</protein>
<dbReference type="SUPFAM" id="SSF56300">
    <property type="entry name" value="Metallo-dependent phosphatases"/>
    <property type="match status" value="1"/>
</dbReference>
<dbReference type="EMBL" id="CATQJL010000305">
    <property type="protein sequence ID" value="CAJ0603421.1"/>
    <property type="molecule type" value="Genomic_DNA"/>
</dbReference>
<name>A0AA36H3G4_CYLNA</name>
<comment type="similarity">
    <text evidence="1">Belongs to the PPP phosphatase family.</text>
</comment>
<dbReference type="InterPro" id="IPR029052">
    <property type="entry name" value="Metallo-depent_PP-like"/>
</dbReference>
<evidence type="ECO:0000313" key="4">
    <source>
        <dbReference type="EMBL" id="CAJ0603421.1"/>
    </source>
</evidence>
<dbReference type="GO" id="GO:0005737">
    <property type="term" value="C:cytoplasm"/>
    <property type="evidence" value="ECO:0007669"/>
    <property type="project" value="TreeGrafter"/>
</dbReference>
<dbReference type="Proteomes" id="UP001176961">
    <property type="component" value="Unassembled WGS sequence"/>
</dbReference>
<dbReference type="PANTHER" id="PTHR11668:SF194">
    <property type="entry name" value="SERINE_THREONINE-PROTEIN PHOSPHATASE-RELATED"/>
    <property type="match status" value="1"/>
</dbReference>
<gene>
    <name evidence="4" type="ORF">CYNAS_LOCUS15404</name>
</gene>
<feature type="compositionally biased region" description="Basic and acidic residues" evidence="2">
    <location>
        <begin position="401"/>
        <end position="436"/>
    </location>
</feature>
<dbReference type="InterPro" id="IPR050341">
    <property type="entry name" value="PP1_catalytic_subunit"/>
</dbReference>
<dbReference type="InterPro" id="IPR006186">
    <property type="entry name" value="Ser/Thr-sp_prot-phosphatase"/>
</dbReference>
<dbReference type="GO" id="GO:0004722">
    <property type="term" value="F:protein serine/threonine phosphatase activity"/>
    <property type="evidence" value="ECO:0007669"/>
    <property type="project" value="UniProtKB-EC"/>
</dbReference>
<dbReference type="Pfam" id="PF00149">
    <property type="entry name" value="Metallophos"/>
    <property type="match status" value="1"/>
</dbReference>
<evidence type="ECO:0000259" key="3">
    <source>
        <dbReference type="PROSITE" id="PS00125"/>
    </source>
</evidence>
<dbReference type="GO" id="GO:0005634">
    <property type="term" value="C:nucleus"/>
    <property type="evidence" value="ECO:0007669"/>
    <property type="project" value="TreeGrafter"/>
</dbReference>
<organism evidence="4 5">
    <name type="scientific">Cylicocyclus nassatus</name>
    <name type="common">Nematode worm</name>
    <dbReference type="NCBI Taxonomy" id="53992"/>
    <lineage>
        <taxon>Eukaryota</taxon>
        <taxon>Metazoa</taxon>
        <taxon>Ecdysozoa</taxon>
        <taxon>Nematoda</taxon>
        <taxon>Chromadorea</taxon>
        <taxon>Rhabditida</taxon>
        <taxon>Rhabditina</taxon>
        <taxon>Rhabditomorpha</taxon>
        <taxon>Strongyloidea</taxon>
        <taxon>Strongylidae</taxon>
        <taxon>Cylicocyclus</taxon>
    </lineage>
</organism>
<dbReference type="PRINTS" id="PR00114">
    <property type="entry name" value="STPHPHTASE"/>
</dbReference>
<evidence type="ECO:0000256" key="2">
    <source>
        <dbReference type="SAM" id="MobiDB-lite"/>
    </source>
</evidence>
<sequence>MNYTLNNEQLDNIIARLNTLYNRLDICIVHVLSFPEVVCIVSNAAALFMEECNLCECEAPIKVVGDIHAQYQDMNRLFDLIGRVPQEKFLFLGDYVDRGPQGVEVVILLFALKLRYRDRIYLLRGNHETPAVNKIYGFYNECVLKYGAGIWWDFQACFNRIPLAGLISKRVLCMHGGLSPELSHLDVIRNIPRPCEPLDRGLLIDLTWSDPTNKGEGWFHSIRGISYMFGKGVVQQACQMLGIDLIIRAHQVVQDGYEMMAGRKLITVFSAPNYCGQFTNAAAIVCLDEDLQITFQQMKMQIPANLAPKARTAPAIACDTNPTNAKADKEFIKPFTGFKSKGASTAKTEEKEKTKTEDKEKSMKTARMPVTEKTTEAAPAPSSDGPTPTVLPRGPDAAGSNDKKDEQTDKNKEEAKDEKKSDEPENKTSDSKAAEN</sequence>
<dbReference type="PROSITE" id="PS00125">
    <property type="entry name" value="SER_THR_PHOSPHATASE"/>
    <property type="match status" value="1"/>
</dbReference>
<dbReference type="InterPro" id="IPR004843">
    <property type="entry name" value="Calcineurin-like_PHP"/>
</dbReference>
<evidence type="ECO:0000256" key="1">
    <source>
        <dbReference type="RuleBase" id="RU004273"/>
    </source>
</evidence>
<feature type="compositionally biased region" description="Basic and acidic residues" evidence="2">
    <location>
        <begin position="347"/>
        <end position="363"/>
    </location>
</feature>
<feature type="domain" description="Serine/threonine specific protein phosphatases" evidence="3">
    <location>
        <begin position="123"/>
        <end position="128"/>
    </location>
</feature>
<keyword evidence="1" id="KW-0378">Hydrolase</keyword>
<feature type="region of interest" description="Disordered" evidence="2">
    <location>
        <begin position="339"/>
        <end position="436"/>
    </location>
</feature>
<reference evidence="4" key="1">
    <citation type="submission" date="2023-07" db="EMBL/GenBank/DDBJ databases">
        <authorList>
            <consortium name="CYATHOMIX"/>
        </authorList>
    </citation>
    <scope>NUCLEOTIDE SEQUENCE</scope>
    <source>
        <strain evidence="4">N/A</strain>
    </source>
</reference>
<dbReference type="AlphaFoldDB" id="A0AA36H3G4"/>